<evidence type="ECO:0000313" key="1">
    <source>
        <dbReference type="EMBL" id="MBK1869409.1"/>
    </source>
</evidence>
<keyword evidence="2" id="KW-1185">Reference proteome</keyword>
<comment type="caution">
    <text evidence="1">The sequence shown here is derived from an EMBL/GenBank/DDBJ whole genome shotgun (WGS) entry which is preliminary data.</text>
</comment>
<name>A0ACC5R9U0_9HYPH</name>
<dbReference type="EMBL" id="JAENHL010000008">
    <property type="protein sequence ID" value="MBK1869409.1"/>
    <property type="molecule type" value="Genomic_DNA"/>
</dbReference>
<organism evidence="1 2">
    <name type="scientific">Taklimakanibacter albus</name>
    <dbReference type="NCBI Taxonomy" id="2800327"/>
    <lineage>
        <taxon>Bacteria</taxon>
        <taxon>Pseudomonadati</taxon>
        <taxon>Pseudomonadota</taxon>
        <taxon>Alphaproteobacteria</taxon>
        <taxon>Hyphomicrobiales</taxon>
        <taxon>Aestuariivirgaceae</taxon>
        <taxon>Taklimakanibacter</taxon>
    </lineage>
</organism>
<reference evidence="1" key="1">
    <citation type="submission" date="2021-01" db="EMBL/GenBank/DDBJ databases">
        <authorList>
            <person name="Sun Q."/>
        </authorList>
    </citation>
    <scope>NUCLEOTIDE SEQUENCE</scope>
    <source>
        <strain evidence="1">YIM B02566</strain>
    </source>
</reference>
<sequence>MKIDLSGKRALITAGASGIGYAIAKGLAAAGAHVHVCDINSELLARLAQTDPAIGSSRADVADEASVDRLFEEALAKLGGLDIMVNNAGIAGPTKLIEDIEDAEWRATVDVNLTGQFYCTRRAVPLLKQAGGGSIVNLSSAAGLLGLPMRAPYVAAKWAVVGLTKTLAMELGAHGIRVNAICPGSVEGDRMVRVLAAESQALGIDTETLRHNYVKHTSLRSFVTADDIANMVVFVCSDLGARISGQALSVDGHTETLVARD</sequence>
<protein>
    <submittedName>
        <fullName evidence="1">SDR family oxidoreductase</fullName>
    </submittedName>
</protein>
<gene>
    <name evidence="1" type="ORF">JHL16_23820</name>
</gene>
<proteinExistence type="predicted"/>
<dbReference type="Proteomes" id="UP000616151">
    <property type="component" value="Unassembled WGS sequence"/>
</dbReference>
<accession>A0ACC5R9U0</accession>
<evidence type="ECO:0000313" key="2">
    <source>
        <dbReference type="Proteomes" id="UP000616151"/>
    </source>
</evidence>